<name>A0A3P1CFS2_9BACT</name>
<evidence type="ECO:0000259" key="1">
    <source>
        <dbReference type="Pfam" id="PF13449"/>
    </source>
</evidence>
<feature type="domain" description="Phytase-like" evidence="1">
    <location>
        <begin position="49"/>
        <end position="306"/>
    </location>
</feature>
<comment type="caution">
    <text evidence="2">The sequence shown here is derived from an EMBL/GenBank/DDBJ whole genome shotgun (WGS) entry which is preliminary data.</text>
</comment>
<dbReference type="OrthoDB" id="937728at2"/>
<evidence type="ECO:0000313" key="2">
    <source>
        <dbReference type="EMBL" id="RRB11734.1"/>
    </source>
</evidence>
<proteinExistence type="predicted"/>
<organism evidence="2 3">
    <name type="scientific">Larkinella knui</name>
    <dbReference type="NCBI Taxonomy" id="2025310"/>
    <lineage>
        <taxon>Bacteria</taxon>
        <taxon>Pseudomonadati</taxon>
        <taxon>Bacteroidota</taxon>
        <taxon>Cytophagia</taxon>
        <taxon>Cytophagales</taxon>
        <taxon>Spirosomataceae</taxon>
        <taxon>Larkinella</taxon>
    </lineage>
</organism>
<dbReference type="EMBL" id="RQJP01000005">
    <property type="protein sequence ID" value="RRB11734.1"/>
    <property type="molecule type" value="Genomic_DNA"/>
</dbReference>
<evidence type="ECO:0000313" key="3">
    <source>
        <dbReference type="Proteomes" id="UP000274271"/>
    </source>
</evidence>
<dbReference type="RefSeq" id="WP_124909401.1">
    <property type="nucleotide sequence ID" value="NZ_RQJP01000005.1"/>
</dbReference>
<sequence>MKTSSYGFVKRLLIPLVGLITVSFAQSQTVSFTFKDYLTLPRSRNLHNISGMDYIRERQEWQLAGDRGQYFLFRNIHQLTDWVCEPDSSFQTGLFLEAVRYDAASDTYFFAVENDTESYVGFKQHAIPRPGESFERVPLPRAMPLPATNKGIEALAVTSQYLWVAPEAGSRDEASVDSALIHFYRYKKVNGSVVFDAEFSYGIDRNICPVDANEALGGVSEMISIPGDENRLLVLERCYEKTTKTVTAKLYEAQVDEANRKLIKRKDKPAFDFNGRNGFRPDNVEAMAWGEDEDGKKILVVISDDNTGKNQWTQIILLEMQPN</sequence>
<protein>
    <submittedName>
        <fullName evidence="2">Esterase-like activity of phytase family protein</fullName>
    </submittedName>
</protein>
<reference evidence="2 3" key="1">
    <citation type="submission" date="2018-11" db="EMBL/GenBank/DDBJ databases">
        <authorList>
            <person name="Zhou Z."/>
            <person name="Wang G."/>
        </authorList>
    </citation>
    <scope>NUCLEOTIDE SEQUENCE [LARGE SCALE GENOMIC DNA]</scope>
    <source>
        <strain evidence="2 3">KCTC42998</strain>
    </source>
</reference>
<dbReference type="InterPro" id="IPR027372">
    <property type="entry name" value="Phytase-like_dom"/>
</dbReference>
<accession>A0A3P1CFS2</accession>
<keyword evidence="3" id="KW-1185">Reference proteome</keyword>
<gene>
    <name evidence="2" type="ORF">EHT87_25030</name>
</gene>
<dbReference type="Pfam" id="PF13449">
    <property type="entry name" value="Phytase-like"/>
    <property type="match status" value="1"/>
</dbReference>
<dbReference type="Proteomes" id="UP000274271">
    <property type="component" value="Unassembled WGS sequence"/>
</dbReference>
<dbReference type="AlphaFoldDB" id="A0A3P1CFS2"/>